<organism evidence="8 10">
    <name type="scientific">Staphylococcus capitis</name>
    <dbReference type="NCBI Taxonomy" id="29388"/>
    <lineage>
        <taxon>Bacteria</taxon>
        <taxon>Bacillati</taxon>
        <taxon>Bacillota</taxon>
        <taxon>Bacilli</taxon>
        <taxon>Bacillales</taxon>
        <taxon>Staphylococcaceae</taxon>
        <taxon>Staphylococcus</taxon>
    </lineage>
</organism>
<dbReference type="Pfam" id="PF04542">
    <property type="entry name" value="Sigma70_r2"/>
    <property type="match status" value="1"/>
</dbReference>
<evidence type="ECO:0000313" key="10">
    <source>
        <dbReference type="Proteomes" id="UP000550736"/>
    </source>
</evidence>
<dbReference type="InterPro" id="IPR013325">
    <property type="entry name" value="RNA_pol_sigma_r2"/>
</dbReference>
<evidence type="ECO:0000256" key="3">
    <source>
        <dbReference type="ARBA" id="ARBA00023015"/>
    </source>
</evidence>
<protein>
    <recommendedName>
        <fullName evidence="2">RNA polymerase sigma factor SigS</fullName>
    </recommendedName>
</protein>
<keyword evidence="4" id="KW-0804">Transcription</keyword>
<dbReference type="GO" id="GO:0006352">
    <property type="term" value="P:DNA-templated transcription initiation"/>
    <property type="evidence" value="ECO:0007669"/>
    <property type="project" value="InterPro"/>
</dbReference>
<proteinExistence type="inferred from homology"/>
<dbReference type="SUPFAM" id="SSF46894">
    <property type="entry name" value="C-terminal effector domain of the bipartite response regulators"/>
    <property type="match status" value="1"/>
</dbReference>
<keyword evidence="9" id="KW-1185">Reference proteome</keyword>
<evidence type="ECO:0000313" key="9">
    <source>
        <dbReference type="Proteomes" id="UP000538955"/>
    </source>
</evidence>
<dbReference type="GO" id="GO:0003677">
    <property type="term" value="F:DNA binding"/>
    <property type="evidence" value="ECO:0007669"/>
    <property type="project" value="InterPro"/>
</dbReference>
<comment type="similarity">
    <text evidence="1">Belongs to the sigma-70 factor family.</text>
</comment>
<feature type="domain" description="RNA polymerase sigma-70 region 2" evidence="6">
    <location>
        <begin position="8"/>
        <end position="73"/>
    </location>
</feature>
<evidence type="ECO:0000313" key="8">
    <source>
        <dbReference type="EMBL" id="NMK98256.1"/>
    </source>
</evidence>
<dbReference type="InterPro" id="IPR016032">
    <property type="entry name" value="Sig_transdc_resp-reg_C-effctor"/>
</dbReference>
<dbReference type="Gene3D" id="1.10.10.10">
    <property type="entry name" value="Winged helix-like DNA-binding domain superfamily/Winged helix DNA-binding domain"/>
    <property type="match status" value="1"/>
</dbReference>
<evidence type="ECO:0000256" key="5">
    <source>
        <dbReference type="ARBA" id="ARBA00024701"/>
    </source>
</evidence>
<dbReference type="Gene3D" id="1.10.1740.10">
    <property type="match status" value="1"/>
</dbReference>
<comment type="caution">
    <text evidence="8">The sequence shown here is derived from an EMBL/GenBank/DDBJ whole genome shotgun (WGS) entry which is preliminary data.</text>
</comment>
<gene>
    <name evidence="8" type="ORF">HHM13_09150</name>
    <name evidence="7" type="ORF">HHM24_12920</name>
</gene>
<name>A0A7X9WGC6_STACP</name>
<dbReference type="Proteomes" id="UP000550736">
    <property type="component" value="Unassembled WGS sequence"/>
</dbReference>
<sequence length="156" mass="19026">MEFEEVYKNYNKIIHYLLNHYHITYNYDEFYQLLLIKMWQLSLNYDEQKSTSISTYLFTRLKYHLIDHFRKENNRSNQITLDAHLHNSYDSTILLNDFNLVLEDFSDQLKPQEAQWLRLHIQGFKQYEIAQHMNLSLTSIKKIKNSTKQKCLNNLK</sequence>
<accession>A0A7X9WGC6</accession>
<reference evidence="9 10" key="1">
    <citation type="submission" date="2020-04" db="EMBL/GenBank/DDBJ databases">
        <title>The Epidemiology and Molecular Characteristics of Linezolid-Resistant Staphylococcus capitis in Huashan Hospital, Shanghai.</title>
        <authorList>
            <person name="Ding L."/>
            <person name="Li P."/>
            <person name="Yang Y."/>
            <person name="Lin D."/>
            <person name="Xu X."/>
        </authorList>
    </citation>
    <scope>NUCLEOTIDE SEQUENCE [LARGE SCALE GENOMIC DNA]</scope>
    <source>
        <strain evidence="8 10">12-86</strain>
        <strain evidence="7 9">17-84</strain>
    </source>
</reference>
<dbReference type="GO" id="GO:0003700">
    <property type="term" value="F:DNA-binding transcription factor activity"/>
    <property type="evidence" value="ECO:0007669"/>
    <property type="project" value="InterPro"/>
</dbReference>
<dbReference type="SUPFAM" id="SSF88946">
    <property type="entry name" value="Sigma2 domain of RNA polymerase sigma factors"/>
    <property type="match status" value="1"/>
</dbReference>
<keyword evidence="3" id="KW-0805">Transcription regulation</keyword>
<evidence type="ECO:0000313" key="7">
    <source>
        <dbReference type="EMBL" id="NMK55616.1"/>
    </source>
</evidence>
<dbReference type="EMBL" id="JABBMI010000112">
    <property type="protein sequence ID" value="NMK55616.1"/>
    <property type="molecule type" value="Genomic_DNA"/>
</dbReference>
<dbReference type="EMBL" id="JABBLX010000034">
    <property type="protein sequence ID" value="NMK98256.1"/>
    <property type="molecule type" value="Genomic_DNA"/>
</dbReference>
<dbReference type="InterPro" id="IPR007627">
    <property type="entry name" value="RNA_pol_sigma70_r2"/>
</dbReference>
<dbReference type="InterPro" id="IPR036388">
    <property type="entry name" value="WH-like_DNA-bd_sf"/>
</dbReference>
<dbReference type="RefSeq" id="WP_023350069.1">
    <property type="nucleotide sequence ID" value="NZ_CBCPJN010000001.1"/>
</dbReference>
<dbReference type="InterPro" id="IPR014284">
    <property type="entry name" value="RNA_pol_sigma-70_dom"/>
</dbReference>
<evidence type="ECO:0000256" key="4">
    <source>
        <dbReference type="ARBA" id="ARBA00023163"/>
    </source>
</evidence>
<dbReference type="AlphaFoldDB" id="A0A7X9WGC6"/>
<evidence type="ECO:0000259" key="6">
    <source>
        <dbReference type="Pfam" id="PF04542"/>
    </source>
</evidence>
<dbReference type="NCBIfam" id="TIGR02937">
    <property type="entry name" value="sigma70-ECF"/>
    <property type="match status" value="1"/>
</dbReference>
<evidence type="ECO:0000256" key="2">
    <source>
        <dbReference type="ARBA" id="ARBA00021245"/>
    </source>
</evidence>
<comment type="function">
    <text evidence="5">Sigma factors are initiation factors that promote the attachment of RNA polymerase to specific initiation sites and are then released. Sigma-S contributes to the protection against external stress, thus playing a role in cellular fitness and survival.</text>
</comment>
<dbReference type="Proteomes" id="UP000538955">
    <property type="component" value="Unassembled WGS sequence"/>
</dbReference>
<evidence type="ECO:0000256" key="1">
    <source>
        <dbReference type="ARBA" id="ARBA00007788"/>
    </source>
</evidence>